<accession>A0A4D6LE22</accession>
<proteinExistence type="predicted"/>
<organism evidence="1 2">
    <name type="scientific">Vigna unguiculata</name>
    <name type="common">Cowpea</name>
    <dbReference type="NCBI Taxonomy" id="3917"/>
    <lineage>
        <taxon>Eukaryota</taxon>
        <taxon>Viridiplantae</taxon>
        <taxon>Streptophyta</taxon>
        <taxon>Embryophyta</taxon>
        <taxon>Tracheophyta</taxon>
        <taxon>Spermatophyta</taxon>
        <taxon>Magnoliopsida</taxon>
        <taxon>eudicotyledons</taxon>
        <taxon>Gunneridae</taxon>
        <taxon>Pentapetalae</taxon>
        <taxon>rosids</taxon>
        <taxon>fabids</taxon>
        <taxon>Fabales</taxon>
        <taxon>Fabaceae</taxon>
        <taxon>Papilionoideae</taxon>
        <taxon>50 kb inversion clade</taxon>
        <taxon>NPAAA clade</taxon>
        <taxon>indigoferoid/millettioid clade</taxon>
        <taxon>Phaseoleae</taxon>
        <taxon>Vigna</taxon>
    </lineage>
</organism>
<sequence>MTAGRSSFSSDVLLPWCCANSGEMQMRVKLLGFPLPWICVCGVVQRFLVSRMLQARWDGDALFWYGYARVNGGGSGGSQMQIYNEGGVVMVFAEGWSEVD</sequence>
<gene>
    <name evidence="1" type="ORF">DEO72_LG3g1379</name>
</gene>
<keyword evidence="2" id="KW-1185">Reference proteome</keyword>
<dbReference type="AlphaFoldDB" id="A0A4D6LE22"/>
<reference evidence="1 2" key="1">
    <citation type="submission" date="2019-04" db="EMBL/GenBank/DDBJ databases">
        <title>An improved genome assembly and genetic linkage map for asparagus bean, Vigna unguiculata ssp. sesquipedialis.</title>
        <authorList>
            <person name="Xia Q."/>
            <person name="Zhang R."/>
            <person name="Dong Y."/>
        </authorList>
    </citation>
    <scope>NUCLEOTIDE SEQUENCE [LARGE SCALE GENOMIC DNA]</scope>
    <source>
        <tissue evidence="1">Leaf</tissue>
    </source>
</reference>
<evidence type="ECO:0000313" key="2">
    <source>
        <dbReference type="Proteomes" id="UP000501690"/>
    </source>
</evidence>
<protein>
    <submittedName>
        <fullName evidence="1">Uncharacterized protein</fullName>
    </submittedName>
</protein>
<name>A0A4D6LE22_VIGUN</name>
<evidence type="ECO:0000313" key="1">
    <source>
        <dbReference type="EMBL" id="QCD86851.1"/>
    </source>
</evidence>
<dbReference type="EMBL" id="CP039347">
    <property type="protein sequence ID" value="QCD86851.1"/>
    <property type="molecule type" value="Genomic_DNA"/>
</dbReference>
<dbReference type="Proteomes" id="UP000501690">
    <property type="component" value="Linkage Group LG3"/>
</dbReference>